<dbReference type="Proteomes" id="UP001180487">
    <property type="component" value="Unassembled WGS sequence"/>
</dbReference>
<proteinExistence type="predicted"/>
<dbReference type="Pfam" id="PF06945">
    <property type="entry name" value="DUF1289"/>
    <property type="match status" value="1"/>
</dbReference>
<dbReference type="PANTHER" id="PTHR35175">
    <property type="entry name" value="DUF1289 DOMAIN-CONTAINING PROTEIN"/>
    <property type="match status" value="1"/>
</dbReference>
<name>A0ABU2CFN9_9BURK</name>
<gene>
    <name evidence="1" type="ORF">J2X19_004714</name>
</gene>
<dbReference type="EMBL" id="JAVDXT010000006">
    <property type="protein sequence ID" value="MDR7380012.1"/>
    <property type="molecule type" value="Genomic_DNA"/>
</dbReference>
<organism evidence="1 2">
    <name type="scientific">Rhodoferax ferrireducens</name>
    <dbReference type="NCBI Taxonomy" id="192843"/>
    <lineage>
        <taxon>Bacteria</taxon>
        <taxon>Pseudomonadati</taxon>
        <taxon>Pseudomonadota</taxon>
        <taxon>Betaproteobacteria</taxon>
        <taxon>Burkholderiales</taxon>
        <taxon>Comamonadaceae</taxon>
        <taxon>Rhodoferax</taxon>
    </lineage>
</organism>
<keyword evidence="2" id="KW-1185">Reference proteome</keyword>
<evidence type="ECO:0000313" key="1">
    <source>
        <dbReference type="EMBL" id="MDR7380012.1"/>
    </source>
</evidence>
<evidence type="ECO:0000313" key="2">
    <source>
        <dbReference type="Proteomes" id="UP001180487"/>
    </source>
</evidence>
<dbReference type="InterPro" id="IPR010710">
    <property type="entry name" value="DUF1289"/>
</dbReference>
<sequence length="72" mass="7528">MDLIAAGAGAESASSLNDAEVASPCVRVCKMDAAGVFCTGCWRTLDEIAAWGRMDAPAKRAVWEVIAERALA</sequence>
<dbReference type="RefSeq" id="WP_310376937.1">
    <property type="nucleotide sequence ID" value="NZ_JAVDXT010000006.1"/>
</dbReference>
<dbReference type="PANTHER" id="PTHR35175:SF2">
    <property type="entry name" value="DUF1289 DOMAIN-CONTAINING PROTEIN"/>
    <property type="match status" value="1"/>
</dbReference>
<comment type="caution">
    <text evidence="1">The sequence shown here is derived from an EMBL/GenBank/DDBJ whole genome shotgun (WGS) entry which is preliminary data.</text>
</comment>
<protein>
    <submittedName>
        <fullName evidence="1">Fe-S protein YdhL (DUF1289 family)</fullName>
    </submittedName>
</protein>
<accession>A0ABU2CFN9</accession>
<reference evidence="1 2" key="1">
    <citation type="submission" date="2023-07" db="EMBL/GenBank/DDBJ databases">
        <title>Sorghum-associated microbial communities from plants grown in Nebraska, USA.</title>
        <authorList>
            <person name="Schachtman D."/>
        </authorList>
    </citation>
    <scope>NUCLEOTIDE SEQUENCE [LARGE SCALE GENOMIC DNA]</scope>
    <source>
        <strain evidence="1 2">BE313</strain>
    </source>
</reference>